<protein>
    <recommendedName>
        <fullName evidence="5">Carboxypeptidase regulatory-like domain-containing protein</fullName>
    </recommendedName>
</protein>
<organism evidence="3 4">
    <name type="scientific">Terrabacter terrigena</name>
    <dbReference type="NCBI Taxonomy" id="574718"/>
    <lineage>
        <taxon>Bacteria</taxon>
        <taxon>Bacillati</taxon>
        <taxon>Actinomycetota</taxon>
        <taxon>Actinomycetes</taxon>
        <taxon>Micrococcales</taxon>
        <taxon>Intrasporangiaceae</taxon>
        <taxon>Terrabacter</taxon>
    </lineage>
</organism>
<evidence type="ECO:0000313" key="3">
    <source>
        <dbReference type="EMBL" id="MFD1053405.1"/>
    </source>
</evidence>
<keyword evidence="2" id="KW-1133">Transmembrane helix</keyword>
<reference evidence="4" key="1">
    <citation type="journal article" date="2019" name="Int. J. Syst. Evol. Microbiol.">
        <title>The Global Catalogue of Microorganisms (GCM) 10K type strain sequencing project: providing services to taxonomists for standard genome sequencing and annotation.</title>
        <authorList>
            <consortium name="The Broad Institute Genomics Platform"/>
            <consortium name="The Broad Institute Genome Sequencing Center for Infectious Disease"/>
            <person name="Wu L."/>
            <person name="Ma J."/>
        </authorList>
    </citation>
    <scope>NUCLEOTIDE SEQUENCE [LARGE SCALE GENOMIC DNA]</scope>
    <source>
        <strain evidence="4">CCUG 57508</strain>
    </source>
</reference>
<evidence type="ECO:0000256" key="2">
    <source>
        <dbReference type="SAM" id="Phobius"/>
    </source>
</evidence>
<gene>
    <name evidence="3" type="ORF">ACFQ2V_03730</name>
</gene>
<dbReference type="EMBL" id="JBHTKH010000001">
    <property type="protein sequence ID" value="MFD1053405.1"/>
    <property type="molecule type" value="Genomic_DNA"/>
</dbReference>
<proteinExistence type="predicted"/>
<evidence type="ECO:0000256" key="1">
    <source>
        <dbReference type="SAM" id="MobiDB-lite"/>
    </source>
</evidence>
<keyword evidence="4" id="KW-1185">Reference proteome</keyword>
<dbReference type="Proteomes" id="UP001597046">
    <property type="component" value="Unassembled WGS sequence"/>
</dbReference>
<accession>A0ABW3MVE9</accession>
<feature type="transmembrane region" description="Helical" evidence="2">
    <location>
        <begin position="30"/>
        <end position="47"/>
    </location>
</feature>
<name>A0ABW3MVE9_9MICO</name>
<dbReference type="RefSeq" id="WP_386050827.1">
    <property type="nucleotide sequence ID" value="NZ_JBHTKH010000001.1"/>
</dbReference>
<evidence type="ECO:0008006" key="5">
    <source>
        <dbReference type="Google" id="ProtNLM"/>
    </source>
</evidence>
<feature type="region of interest" description="Disordered" evidence="1">
    <location>
        <begin position="1"/>
        <end position="27"/>
    </location>
</feature>
<evidence type="ECO:0000313" key="4">
    <source>
        <dbReference type="Proteomes" id="UP001597046"/>
    </source>
</evidence>
<keyword evidence="2" id="KW-0472">Membrane</keyword>
<keyword evidence="2" id="KW-0812">Transmembrane</keyword>
<comment type="caution">
    <text evidence="3">The sequence shown here is derived from an EMBL/GenBank/DDBJ whole genome shotgun (WGS) entry which is preliminary data.</text>
</comment>
<sequence length="150" mass="15163">MSEVRLQVERPAASEVSETRPVGRRRRRPTAFATVALAVGAVTAWGLTHGVSDARSPATPAVPGVVTGLVPLCHGPGPDTNLTPTLVVVASQHGRTAATVRVPATSAAHAYRLALPPGTYAVRAGSWPSAAVTVSSGATTVVDLPGGSCL</sequence>